<name>E9H3C4_DAPPU</name>
<evidence type="ECO:0000313" key="2">
    <source>
        <dbReference type="EMBL" id="EFX73800.1"/>
    </source>
</evidence>
<feature type="compositionally biased region" description="Basic and acidic residues" evidence="1">
    <location>
        <begin position="1"/>
        <end position="21"/>
    </location>
</feature>
<proteinExistence type="predicted"/>
<dbReference type="KEGG" id="dpx:DAPPUDRAFT_324981"/>
<organism evidence="2 3">
    <name type="scientific">Daphnia pulex</name>
    <name type="common">Water flea</name>
    <dbReference type="NCBI Taxonomy" id="6669"/>
    <lineage>
        <taxon>Eukaryota</taxon>
        <taxon>Metazoa</taxon>
        <taxon>Ecdysozoa</taxon>
        <taxon>Arthropoda</taxon>
        <taxon>Crustacea</taxon>
        <taxon>Branchiopoda</taxon>
        <taxon>Diplostraca</taxon>
        <taxon>Cladocera</taxon>
        <taxon>Anomopoda</taxon>
        <taxon>Daphniidae</taxon>
        <taxon>Daphnia</taxon>
    </lineage>
</organism>
<feature type="region of interest" description="Disordered" evidence="1">
    <location>
        <begin position="1"/>
        <end position="34"/>
    </location>
</feature>
<dbReference type="Proteomes" id="UP000000305">
    <property type="component" value="Unassembled WGS sequence"/>
</dbReference>
<gene>
    <name evidence="2" type="ORF">DAPPUDRAFT_324981</name>
</gene>
<dbReference type="HOGENOM" id="CLU_2944050_0_0_1"/>
<sequence length="60" mass="6971">MDLENEAIRNGRMEADVANKEEGEEENSVGDKIYSDDENFPLLEMTWNIFNQAQEHPLKD</sequence>
<dbReference type="InParanoid" id="E9H3C4"/>
<keyword evidence="3" id="KW-1185">Reference proteome</keyword>
<protein>
    <submittedName>
        <fullName evidence="2">Uncharacterized protein</fullName>
    </submittedName>
</protein>
<dbReference type="AlphaFoldDB" id="E9H3C4"/>
<reference evidence="2 3" key="1">
    <citation type="journal article" date="2011" name="Science">
        <title>The ecoresponsive genome of Daphnia pulex.</title>
        <authorList>
            <person name="Colbourne J.K."/>
            <person name="Pfrender M.E."/>
            <person name="Gilbert D."/>
            <person name="Thomas W.K."/>
            <person name="Tucker A."/>
            <person name="Oakley T.H."/>
            <person name="Tokishita S."/>
            <person name="Aerts A."/>
            <person name="Arnold G.J."/>
            <person name="Basu M.K."/>
            <person name="Bauer D.J."/>
            <person name="Caceres C.E."/>
            <person name="Carmel L."/>
            <person name="Casola C."/>
            <person name="Choi J.H."/>
            <person name="Detter J.C."/>
            <person name="Dong Q."/>
            <person name="Dusheyko S."/>
            <person name="Eads B.D."/>
            <person name="Frohlich T."/>
            <person name="Geiler-Samerotte K.A."/>
            <person name="Gerlach D."/>
            <person name="Hatcher P."/>
            <person name="Jogdeo S."/>
            <person name="Krijgsveld J."/>
            <person name="Kriventseva E.V."/>
            <person name="Kultz D."/>
            <person name="Laforsch C."/>
            <person name="Lindquist E."/>
            <person name="Lopez J."/>
            <person name="Manak J.R."/>
            <person name="Muller J."/>
            <person name="Pangilinan J."/>
            <person name="Patwardhan R.P."/>
            <person name="Pitluck S."/>
            <person name="Pritham E.J."/>
            <person name="Rechtsteiner A."/>
            <person name="Rho M."/>
            <person name="Rogozin I.B."/>
            <person name="Sakarya O."/>
            <person name="Salamov A."/>
            <person name="Schaack S."/>
            <person name="Shapiro H."/>
            <person name="Shiga Y."/>
            <person name="Skalitzky C."/>
            <person name="Smith Z."/>
            <person name="Souvorov A."/>
            <person name="Sung W."/>
            <person name="Tang Z."/>
            <person name="Tsuchiya D."/>
            <person name="Tu H."/>
            <person name="Vos H."/>
            <person name="Wang M."/>
            <person name="Wolf Y.I."/>
            <person name="Yamagata H."/>
            <person name="Yamada T."/>
            <person name="Ye Y."/>
            <person name="Shaw J.R."/>
            <person name="Andrews J."/>
            <person name="Crease T.J."/>
            <person name="Tang H."/>
            <person name="Lucas S.M."/>
            <person name="Robertson H.M."/>
            <person name="Bork P."/>
            <person name="Koonin E.V."/>
            <person name="Zdobnov E.M."/>
            <person name="Grigoriev I.V."/>
            <person name="Lynch M."/>
            <person name="Boore J.L."/>
        </authorList>
    </citation>
    <scope>NUCLEOTIDE SEQUENCE [LARGE SCALE GENOMIC DNA]</scope>
</reference>
<evidence type="ECO:0000256" key="1">
    <source>
        <dbReference type="SAM" id="MobiDB-lite"/>
    </source>
</evidence>
<dbReference type="EMBL" id="GL732588">
    <property type="protein sequence ID" value="EFX73800.1"/>
    <property type="molecule type" value="Genomic_DNA"/>
</dbReference>
<accession>E9H3C4</accession>
<evidence type="ECO:0000313" key="3">
    <source>
        <dbReference type="Proteomes" id="UP000000305"/>
    </source>
</evidence>